<keyword evidence="5" id="KW-1185">Reference proteome</keyword>
<dbReference type="InterPro" id="IPR017927">
    <property type="entry name" value="FAD-bd_FR_type"/>
</dbReference>
<accession>A0ABX9XN57</accession>
<dbReference type="CDD" id="cd00207">
    <property type="entry name" value="fer2"/>
    <property type="match status" value="1"/>
</dbReference>
<dbReference type="Pfam" id="PF00970">
    <property type="entry name" value="FAD_binding_6"/>
    <property type="match status" value="1"/>
</dbReference>
<dbReference type="SUPFAM" id="SSF52343">
    <property type="entry name" value="Ferredoxin reductase-like, C-terminal NADP-linked domain"/>
    <property type="match status" value="1"/>
</dbReference>
<dbReference type="SUPFAM" id="SSF63380">
    <property type="entry name" value="Riboflavin synthase domain-like"/>
    <property type="match status" value="1"/>
</dbReference>
<evidence type="ECO:0000259" key="3">
    <source>
        <dbReference type="PROSITE" id="PS51384"/>
    </source>
</evidence>
<evidence type="ECO:0000313" key="5">
    <source>
        <dbReference type="Proteomes" id="UP000275199"/>
    </source>
</evidence>
<gene>
    <name evidence="4" type="ORF">EF096_01520</name>
</gene>
<evidence type="ECO:0000259" key="2">
    <source>
        <dbReference type="PROSITE" id="PS51085"/>
    </source>
</evidence>
<reference evidence="4 5" key="1">
    <citation type="submission" date="2018-11" db="EMBL/GenBank/DDBJ databases">
        <authorList>
            <person name="Jang G.I."/>
            <person name="Hwang C.Y."/>
        </authorList>
    </citation>
    <scope>NUCLEOTIDE SEQUENCE [LARGE SCALE GENOMIC DNA]</scope>
    <source>
        <strain evidence="4 5">SSM26</strain>
    </source>
</reference>
<dbReference type="InterPro" id="IPR017938">
    <property type="entry name" value="Riboflavin_synthase-like_b-brl"/>
</dbReference>
<dbReference type="PROSITE" id="PS51085">
    <property type="entry name" value="2FE2S_FER_2"/>
    <property type="match status" value="1"/>
</dbReference>
<evidence type="ECO:0000313" key="4">
    <source>
        <dbReference type="EMBL" id="ROZ88394.1"/>
    </source>
</evidence>
<feature type="domain" description="FAD-binding FR-type" evidence="3">
    <location>
        <begin position="89"/>
        <end position="185"/>
    </location>
</feature>
<dbReference type="Gene3D" id="3.40.50.80">
    <property type="entry name" value="Nucleotide-binding domain of ferredoxin-NADP reductase (FNR) module"/>
    <property type="match status" value="1"/>
</dbReference>
<name>A0ABX9XN57_9PSED</name>
<dbReference type="InterPro" id="IPR001041">
    <property type="entry name" value="2Fe-2S_ferredoxin-type"/>
</dbReference>
<dbReference type="InterPro" id="IPR039261">
    <property type="entry name" value="FNR_nucleotide-bd"/>
</dbReference>
<dbReference type="InterPro" id="IPR008333">
    <property type="entry name" value="Cbr1-like_FAD-bd_dom"/>
</dbReference>
<dbReference type="PRINTS" id="PR00410">
    <property type="entry name" value="PHEHYDRXLASE"/>
</dbReference>
<dbReference type="PANTHER" id="PTHR47354:SF3">
    <property type="entry name" value="OXIDOREDUCTASE-RELATED"/>
    <property type="match status" value="1"/>
</dbReference>
<dbReference type="PRINTS" id="PR00371">
    <property type="entry name" value="FPNCR"/>
</dbReference>
<dbReference type="EMBL" id="RKKU01000001">
    <property type="protein sequence ID" value="ROZ88394.1"/>
    <property type="molecule type" value="Genomic_DNA"/>
</dbReference>
<dbReference type="InterPro" id="IPR036010">
    <property type="entry name" value="2Fe-2S_ferredoxin-like_sf"/>
</dbReference>
<proteinExistence type="predicted"/>
<dbReference type="Gene3D" id="3.10.20.30">
    <property type="match status" value="1"/>
</dbReference>
<comment type="cofactor">
    <cofactor evidence="1">
        <name>[2Fe-2S] cluster</name>
        <dbReference type="ChEBI" id="CHEBI:190135"/>
    </cofactor>
</comment>
<protein>
    <submittedName>
        <fullName evidence="4">Iron-sulfur-binding ferredoxin reductase</fullName>
    </submittedName>
</protein>
<organism evidence="4 5">
    <name type="scientific">Pseudomonas neustonica</name>
    <dbReference type="NCBI Taxonomy" id="2487346"/>
    <lineage>
        <taxon>Bacteria</taxon>
        <taxon>Pseudomonadati</taxon>
        <taxon>Pseudomonadota</taxon>
        <taxon>Gammaproteobacteria</taxon>
        <taxon>Pseudomonadales</taxon>
        <taxon>Pseudomonadaceae</taxon>
        <taxon>Pseudomonas</taxon>
    </lineage>
</organism>
<feature type="domain" description="2Fe-2S ferredoxin-type" evidence="2">
    <location>
        <begin position="1"/>
        <end position="88"/>
    </location>
</feature>
<dbReference type="InterPro" id="IPR001709">
    <property type="entry name" value="Flavoprot_Pyr_Nucl_cyt_Rdtase"/>
</dbReference>
<dbReference type="RefSeq" id="WP_123887832.1">
    <property type="nucleotide sequence ID" value="NZ_RKKU01000001.1"/>
</dbReference>
<dbReference type="InterPro" id="IPR012675">
    <property type="entry name" value="Beta-grasp_dom_sf"/>
</dbReference>
<sequence>MPELIVQGRHLQVSQGDNLLTALQGADLPINWSCRAGHCHSCLIQAPAESIPAAAQQGLSPAQQAEGWLLACQCSVEQDMHLTLHDPASDGLPAQIESLETLPGDIVRLRLAPQRPLRYRAGQHVTLWLSSRLGRSYSLASLPGDALLEFHIQVRDNGAFSHQLQQACVGQTLYLGAPGGHLCYDPAWHDRPLLLLASGTGLAPLQALARDALQSGHSGGINLWHWSAAKQGCYLQQPLTDLAASEPQLHLNLRQRADLDADLRSLRIRSRATLALVCGGAEFTEQVRRPLFMAGLAGPQVIDESFLARS</sequence>
<dbReference type="SUPFAM" id="SSF54292">
    <property type="entry name" value="2Fe-2S ferredoxin-like"/>
    <property type="match status" value="1"/>
</dbReference>
<dbReference type="Pfam" id="PF00111">
    <property type="entry name" value="Fer2"/>
    <property type="match status" value="1"/>
</dbReference>
<dbReference type="PROSITE" id="PS51384">
    <property type="entry name" value="FAD_FR"/>
    <property type="match status" value="1"/>
</dbReference>
<dbReference type="Gene3D" id="2.40.30.10">
    <property type="entry name" value="Translation factors"/>
    <property type="match status" value="1"/>
</dbReference>
<dbReference type="Proteomes" id="UP000275199">
    <property type="component" value="Unassembled WGS sequence"/>
</dbReference>
<comment type="caution">
    <text evidence="4">The sequence shown here is derived from an EMBL/GenBank/DDBJ whole genome shotgun (WGS) entry which is preliminary data.</text>
</comment>
<evidence type="ECO:0000256" key="1">
    <source>
        <dbReference type="ARBA" id="ARBA00034078"/>
    </source>
</evidence>
<dbReference type="PANTHER" id="PTHR47354">
    <property type="entry name" value="NADH OXIDOREDUCTASE HCR"/>
    <property type="match status" value="1"/>
</dbReference>
<dbReference type="InterPro" id="IPR050415">
    <property type="entry name" value="MRET"/>
</dbReference>